<protein>
    <submittedName>
        <fullName evidence="2">Optinuerin</fullName>
    </submittedName>
</protein>
<sequence>MSEYVDLNSLLEEKKDNPAATPEEPKPVAAPPEIKPIDFNSMEKFDPSAVLPTSNPTKDAQKDLMDKLDTGIQEAIERRFAPAVKEVRAMQEEYYLRKESGEENPVVTSTYDASLELNPNLSDKDVEDIRKAQAKQREETTLDKHLKDEYIDTETGSLPDQPLDEVEEEFNNIMNTEEKETVSPKSAKSEVIKPNLDATDEEREILAATTPVSTLETDDEDDELLEESNIIEDLEEFSDDLGLGDEIIEAERAKEDRRNKENFAEFASTLRVQMGLNKEKKDISRFKVRKRPEAAAKILNRSKKAKYFQWALFNTGVSISMSPLSAIELDEIMPQSQAINTIARATAVFKVIYKHLAPECREVPMETWLKTVSFRDLEHLYFAIYNANFSDGNIIPYSCPKCKHFFSEIRPIMDMVKFGDDKVKDHCLKIIGQDTSMPVGVEEEIFVANDQYAFGLVMPNIYNYAFEENFLDEKFREKYEGIINISHVISTIYYIDEENEELVPIKFAVAENDIIKTYKYKVLGVYKVLLELSAYDYKELQVQITKFVEENSKQTDVSYQLPASTCPKCGHSIEAEPLTATDLVFTRHQLIRMLES</sequence>
<dbReference type="EMBL" id="BK016136">
    <property type="protein sequence ID" value="DAF97856.1"/>
    <property type="molecule type" value="Genomic_DNA"/>
</dbReference>
<evidence type="ECO:0000256" key="1">
    <source>
        <dbReference type="SAM" id="MobiDB-lite"/>
    </source>
</evidence>
<feature type="region of interest" description="Disordered" evidence="1">
    <location>
        <begin position="132"/>
        <end position="162"/>
    </location>
</feature>
<organism evidence="2">
    <name type="scientific">Myoviridae sp. ctYA416</name>
    <dbReference type="NCBI Taxonomy" id="2825125"/>
    <lineage>
        <taxon>Viruses</taxon>
        <taxon>Duplodnaviria</taxon>
        <taxon>Heunggongvirae</taxon>
        <taxon>Uroviricota</taxon>
        <taxon>Caudoviricetes</taxon>
    </lineage>
</organism>
<reference evidence="2" key="1">
    <citation type="journal article" date="2021" name="Proc. Natl. Acad. Sci. U.S.A.">
        <title>A Catalog of Tens of Thousands of Viruses from Human Metagenomes Reveals Hidden Associations with Chronic Diseases.</title>
        <authorList>
            <person name="Tisza M.J."/>
            <person name="Buck C.B."/>
        </authorList>
    </citation>
    <scope>NUCLEOTIDE SEQUENCE</scope>
    <source>
        <strain evidence="2">CtYA416</strain>
    </source>
</reference>
<accession>A0A8S5UTN1</accession>
<evidence type="ECO:0000313" key="2">
    <source>
        <dbReference type="EMBL" id="DAF97856.1"/>
    </source>
</evidence>
<proteinExistence type="predicted"/>
<feature type="region of interest" description="Disordered" evidence="1">
    <location>
        <begin position="1"/>
        <end position="40"/>
    </location>
</feature>
<feature type="compositionally biased region" description="Basic and acidic residues" evidence="1">
    <location>
        <begin position="132"/>
        <end position="150"/>
    </location>
</feature>
<name>A0A8S5UTN1_9CAUD</name>